<keyword evidence="3" id="KW-1185">Reference proteome</keyword>
<gene>
    <name evidence="2" type="ORF">AC230_16330</name>
</gene>
<dbReference type="InterPro" id="IPR041413">
    <property type="entry name" value="MLTR_LBD"/>
</dbReference>
<accession>A0A0K9XF51</accession>
<evidence type="ECO:0000259" key="1">
    <source>
        <dbReference type="SMART" id="SM00530"/>
    </source>
</evidence>
<reference evidence="3" key="1">
    <citation type="submission" date="2015-07" db="EMBL/GenBank/DDBJ databases">
        <title>Draft genome sequence of Streptomyces sp. CMAA 1322, a bacterium isolated from Caatinga biome, from dry forest semiarid of Brazil.</title>
        <authorList>
            <person name="Santos S.N."/>
            <person name="Gacesa R."/>
            <person name="Taketani R.G."/>
            <person name="Long P.F."/>
            <person name="Melo I.S."/>
        </authorList>
    </citation>
    <scope>NUCLEOTIDE SEQUENCE [LARGE SCALE GENOMIC DNA]</scope>
    <source>
        <strain evidence="3">CMAA 1322</strain>
    </source>
</reference>
<dbReference type="CDD" id="cd00093">
    <property type="entry name" value="HTH_XRE"/>
    <property type="match status" value="1"/>
</dbReference>
<comment type="caution">
    <text evidence="2">The sequence shown here is derived from an EMBL/GenBank/DDBJ whole genome shotgun (WGS) entry which is preliminary data.</text>
</comment>
<dbReference type="EMBL" id="LFXA01000009">
    <property type="protein sequence ID" value="KNB51868.1"/>
    <property type="molecule type" value="Genomic_DNA"/>
</dbReference>
<feature type="domain" description="HTH cro/C1-type" evidence="1">
    <location>
        <begin position="17"/>
        <end position="89"/>
    </location>
</feature>
<dbReference type="InterPro" id="IPR010982">
    <property type="entry name" value="Lambda_DNA-bd_dom_sf"/>
</dbReference>
<dbReference type="Gene3D" id="3.30.450.180">
    <property type="match status" value="1"/>
</dbReference>
<dbReference type="GO" id="GO:0003677">
    <property type="term" value="F:DNA binding"/>
    <property type="evidence" value="ECO:0007669"/>
    <property type="project" value="UniProtKB-KW"/>
</dbReference>
<dbReference type="Pfam" id="PF17765">
    <property type="entry name" value="MLTR_LBD"/>
    <property type="match status" value="1"/>
</dbReference>
<dbReference type="AlphaFoldDB" id="A0A0K9XF51"/>
<dbReference type="Gene3D" id="1.10.260.40">
    <property type="entry name" value="lambda repressor-like DNA-binding domains"/>
    <property type="match status" value="1"/>
</dbReference>
<name>A0A0K9XF51_9ACTN</name>
<dbReference type="Pfam" id="PF13560">
    <property type="entry name" value="HTH_31"/>
    <property type="match status" value="1"/>
</dbReference>
<dbReference type="PATRIC" id="fig|1678637.3.peg.3519"/>
<keyword evidence="2" id="KW-0238">DNA-binding</keyword>
<organism evidence="2 3">
    <name type="scientific">Streptomyces caatingaensis</name>
    <dbReference type="NCBI Taxonomy" id="1678637"/>
    <lineage>
        <taxon>Bacteria</taxon>
        <taxon>Bacillati</taxon>
        <taxon>Actinomycetota</taxon>
        <taxon>Actinomycetes</taxon>
        <taxon>Kitasatosporales</taxon>
        <taxon>Streptomycetaceae</taxon>
        <taxon>Streptomyces</taxon>
    </lineage>
</organism>
<dbReference type="Proteomes" id="UP000037288">
    <property type="component" value="Unassembled WGS sequence"/>
</dbReference>
<sequence>MASTTADRGHRRALAAFLRSRRERLLPSDVGLPAGPRRRTPGLRREEVALLSGVSVTWYTWLEQARGIGVSRQVLHGLARALLLSPAETRHLFSLAGEAPPDGNPPEPPREAGPALRRLVDALDPHPAYVVSPTWDLLAWNRAEAGLIGDPARRPGPGPNLLRRVFLDPATRALLVDWPGQARMLLEQYRAAADRHAGDADFARLTGELLAGSAEFARWWHTHDIAEFRPVRREFDHPRLGRLSFDYVKLAELDTPGVTLVSCLPADGATARRLPELSALGAPCGG</sequence>
<evidence type="ECO:0000313" key="2">
    <source>
        <dbReference type="EMBL" id="KNB51868.1"/>
    </source>
</evidence>
<dbReference type="InterPro" id="IPR001387">
    <property type="entry name" value="Cro/C1-type_HTH"/>
</dbReference>
<protein>
    <submittedName>
        <fullName evidence="2">DNA-binding protein</fullName>
    </submittedName>
</protein>
<evidence type="ECO:0000313" key="3">
    <source>
        <dbReference type="Proteomes" id="UP000037288"/>
    </source>
</evidence>
<proteinExistence type="predicted"/>
<dbReference type="SMART" id="SM00530">
    <property type="entry name" value="HTH_XRE"/>
    <property type="match status" value="1"/>
</dbReference>
<dbReference type="PANTHER" id="PTHR35010">
    <property type="entry name" value="BLL4672 PROTEIN-RELATED"/>
    <property type="match status" value="1"/>
</dbReference>